<sequence length="462" mass="52410">MGTRLSSSAYMCEELSWWSSDGEDLLGMVARDTIDNDFFWMILARDRVGRFRCASLMTDFRTQDYAERQLWVAMAKVLENGSVEEFGQQGDETNSPLDPFDVAADLKDEELHPYYKQLKDEPGRLPARKVISELALWLAPKDPHFVREFQTNGFDQRLWELFLWAAFREFFLDVEQLDAPDFRCCGPGIDFTVEATTAAPSQNGVLQEHPNPKSPEDRERFLRDYMPMKFGSALTGKLNKVNASGQRYWEREESKGKPFVIAIADFHKSADNNELGSMTYTQSALWQYLYGARVTWRFEGDQLIIDTQSIDSHQYKGKVVPSGFFDLPEAENVSAIIFSNAGTISKFDRMGAAAGFGADGYGYFRVGLKYNPEANAEMGEAFSFDVQGDEYEEYWTQEIQVFHNPNAKHPLPFEALLGATHHYFDDGHLKSVTPDDAVLSSFTMLMKYVGEGEAVVTKKSSS</sequence>
<name>A0ABM6Y4V8_9PROT</name>
<dbReference type="EMBL" id="CP031555">
    <property type="protein sequence ID" value="AXO17010.1"/>
    <property type="molecule type" value="Genomic_DNA"/>
</dbReference>
<evidence type="ECO:0000313" key="2">
    <source>
        <dbReference type="Proteomes" id="UP000256971"/>
    </source>
</evidence>
<proteinExistence type="predicted"/>
<keyword evidence="2" id="KW-1185">Reference proteome</keyword>
<gene>
    <name evidence="1" type="ORF">DY252_20055</name>
</gene>
<dbReference type="Proteomes" id="UP000256971">
    <property type="component" value="Chromosome"/>
</dbReference>
<protein>
    <submittedName>
        <fullName evidence="1">Uncharacterized protein</fullName>
    </submittedName>
</protein>
<accession>A0ABM6Y4V8</accession>
<organism evidence="1 2">
    <name type="scientific">Thalassospira indica</name>
    <dbReference type="NCBI Taxonomy" id="1891279"/>
    <lineage>
        <taxon>Bacteria</taxon>
        <taxon>Pseudomonadati</taxon>
        <taxon>Pseudomonadota</taxon>
        <taxon>Alphaproteobacteria</taxon>
        <taxon>Rhodospirillales</taxon>
        <taxon>Thalassospiraceae</taxon>
        <taxon>Thalassospira</taxon>
    </lineage>
</organism>
<evidence type="ECO:0000313" key="1">
    <source>
        <dbReference type="EMBL" id="AXO17010.1"/>
    </source>
</evidence>
<reference evidence="1 2" key="1">
    <citation type="submission" date="2018-08" db="EMBL/GenBank/DDBJ databases">
        <title>Complete genome sequence of type strain Thalassospira indica MCCC 1A01103T, isolated from isolated from deep seawater of the Indian Ocean.</title>
        <authorList>
            <person name="Liu Y."/>
        </authorList>
    </citation>
    <scope>NUCLEOTIDE SEQUENCE [LARGE SCALE GENOMIC DNA]</scope>
    <source>
        <strain evidence="1 2">PB8BT</strain>
    </source>
</reference>